<dbReference type="InterPro" id="IPR034660">
    <property type="entry name" value="DinB/YfiT-like"/>
</dbReference>
<evidence type="ECO:0000256" key="2">
    <source>
        <dbReference type="ARBA" id="ARBA00022723"/>
    </source>
</evidence>
<dbReference type="Gene3D" id="1.20.120.450">
    <property type="entry name" value="dinb family like domain"/>
    <property type="match status" value="1"/>
</dbReference>
<dbReference type="EMBL" id="JBHTBN010000001">
    <property type="protein sequence ID" value="MFC7356082.1"/>
    <property type="molecule type" value="Genomic_DNA"/>
</dbReference>
<comment type="caution">
    <text evidence="4">The sequence shown here is derived from an EMBL/GenBank/DDBJ whole genome shotgun (WGS) entry which is preliminary data.</text>
</comment>
<feature type="chain" id="PRO_5045457615" evidence="3">
    <location>
        <begin position="23"/>
        <end position="172"/>
    </location>
</feature>
<keyword evidence="2" id="KW-0479">Metal-binding</keyword>
<feature type="signal peptide" evidence="3">
    <location>
        <begin position="1"/>
        <end position="22"/>
    </location>
</feature>
<keyword evidence="3" id="KW-0732">Signal</keyword>
<comment type="similarity">
    <text evidence="1">Belongs to the DinB family.</text>
</comment>
<proteinExistence type="inferred from homology"/>
<evidence type="ECO:0000256" key="1">
    <source>
        <dbReference type="ARBA" id="ARBA00008635"/>
    </source>
</evidence>
<dbReference type="Pfam" id="PF05163">
    <property type="entry name" value="DinB"/>
    <property type="match status" value="1"/>
</dbReference>
<accession>A0ABW2MPM0</accession>
<dbReference type="Proteomes" id="UP001596415">
    <property type="component" value="Unassembled WGS sequence"/>
</dbReference>
<evidence type="ECO:0000313" key="5">
    <source>
        <dbReference type="Proteomes" id="UP001596415"/>
    </source>
</evidence>
<name>A0ABW2MPM0_9FLAO</name>
<reference evidence="5" key="1">
    <citation type="journal article" date="2019" name="Int. J. Syst. Evol. Microbiol.">
        <title>The Global Catalogue of Microorganisms (GCM) 10K type strain sequencing project: providing services to taxonomists for standard genome sequencing and annotation.</title>
        <authorList>
            <consortium name="The Broad Institute Genomics Platform"/>
            <consortium name="The Broad Institute Genome Sequencing Center for Infectious Disease"/>
            <person name="Wu L."/>
            <person name="Ma J."/>
        </authorList>
    </citation>
    <scope>NUCLEOTIDE SEQUENCE [LARGE SCALE GENOMIC DNA]</scope>
    <source>
        <strain evidence="5">CGMCC 1.16306</strain>
    </source>
</reference>
<protein>
    <submittedName>
        <fullName evidence="4">DinB family protein</fullName>
    </submittedName>
</protein>
<evidence type="ECO:0000313" key="4">
    <source>
        <dbReference type="EMBL" id="MFC7356082.1"/>
    </source>
</evidence>
<evidence type="ECO:0000256" key="3">
    <source>
        <dbReference type="SAM" id="SignalP"/>
    </source>
</evidence>
<dbReference type="SUPFAM" id="SSF109854">
    <property type="entry name" value="DinB/YfiT-like putative metalloenzymes"/>
    <property type="match status" value="1"/>
</dbReference>
<dbReference type="InterPro" id="IPR007837">
    <property type="entry name" value="DinB"/>
</dbReference>
<organism evidence="4 5">
    <name type="scientific">Jejudonia soesokkakensis</name>
    <dbReference type="NCBI Taxonomy" id="1323432"/>
    <lineage>
        <taxon>Bacteria</taxon>
        <taxon>Pseudomonadati</taxon>
        <taxon>Bacteroidota</taxon>
        <taxon>Flavobacteriia</taxon>
        <taxon>Flavobacteriales</taxon>
        <taxon>Flavobacteriaceae</taxon>
        <taxon>Jejudonia</taxon>
    </lineage>
</organism>
<sequence>MNKITQLCIILGMIVISATAQQADVKGAFLEKWENSKIYMLAIAEAMPEEYYDFKPTERQMTFKEQLMHIKSNMDWLSGTYFSTSESERGKNILPTTKAETIAILSEAFNNTKSILEKVPLKDLKETVTFFAGDKSKLQILNLLQDHVTHHRGQLIVYLNLNEIEPPGFVGW</sequence>
<dbReference type="RefSeq" id="WP_380215486.1">
    <property type="nucleotide sequence ID" value="NZ_JBHTBN010000001.1"/>
</dbReference>
<gene>
    <name evidence="4" type="ORF">ACFQO1_00155</name>
</gene>
<keyword evidence="5" id="KW-1185">Reference proteome</keyword>